<sequence>MNRHKLAKTLWRRCSEPVAMALVCSRMYKEMERYHVEQYQRKELEDNSRFVASRKRPWQTA</sequence>
<evidence type="ECO:0000313" key="2">
    <source>
        <dbReference type="EMBL" id="KAH3781608.1"/>
    </source>
</evidence>
<dbReference type="Pfam" id="PF25508">
    <property type="entry name" value="TRPM2"/>
    <property type="match status" value="1"/>
</dbReference>
<comment type="caution">
    <text evidence="2">The sequence shown here is derived from an EMBL/GenBank/DDBJ whole genome shotgun (WGS) entry which is preliminary data.</text>
</comment>
<dbReference type="Proteomes" id="UP000828390">
    <property type="component" value="Unassembled WGS sequence"/>
</dbReference>
<feature type="domain" description="TRPM-like" evidence="1">
    <location>
        <begin position="2"/>
        <end position="46"/>
    </location>
</feature>
<dbReference type="EMBL" id="JAIWYP010000008">
    <property type="protein sequence ID" value="KAH3781608.1"/>
    <property type="molecule type" value="Genomic_DNA"/>
</dbReference>
<protein>
    <recommendedName>
        <fullName evidence="1">TRPM-like domain-containing protein</fullName>
    </recommendedName>
</protein>
<keyword evidence="3" id="KW-1185">Reference proteome</keyword>
<dbReference type="InterPro" id="IPR057366">
    <property type="entry name" value="TRPM-like"/>
</dbReference>
<evidence type="ECO:0000259" key="1">
    <source>
        <dbReference type="Pfam" id="PF25508"/>
    </source>
</evidence>
<organism evidence="2 3">
    <name type="scientific">Dreissena polymorpha</name>
    <name type="common">Zebra mussel</name>
    <name type="synonym">Mytilus polymorpha</name>
    <dbReference type="NCBI Taxonomy" id="45954"/>
    <lineage>
        <taxon>Eukaryota</taxon>
        <taxon>Metazoa</taxon>
        <taxon>Spiralia</taxon>
        <taxon>Lophotrochozoa</taxon>
        <taxon>Mollusca</taxon>
        <taxon>Bivalvia</taxon>
        <taxon>Autobranchia</taxon>
        <taxon>Heteroconchia</taxon>
        <taxon>Euheterodonta</taxon>
        <taxon>Imparidentia</taxon>
        <taxon>Neoheterodontei</taxon>
        <taxon>Myida</taxon>
        <taxon>Dreissenoidea</taxon>
        <taxon>Dreissenidae</taxon>
        <taxon>Dreissena</taxon>
    </lineage>
</organism>
<name>A0A9D4IRS9_DREPO</name>
<accession>A0A9D4IRS9</accession>
<gene>
    <name evidence="2" type="ORF">DPMN_159508</name>
</gene>
<dbReference type="AlphaFoldDB" id="A0A9D4IRS9"/>
<proteinExistence type="predicted"/>
<evidence type="ECO:0000313" key="3">
    <source>
        <dbReference type="Proteomes" id="UP000828390"/>
    </source>
</evidence>
<reference evidence="2" key="1">
    <citation type="journal article" date="2019" name="bioRxiv">
        <title>The Genome of the Zebra Mussel, Dreissena polymorpha: A Resource for Invasive Species Research.</title>
        <authorList>
            <person name="McCartney M.A."/>
            <person name="Auch B."/>
            <person name="Kono T."/>
            <person name="Mallez S."/>
            <person name="Zhang Y."/>
            <person name="Obille A."/>
            <person name="Becker A."/>
            <person name="Abrahante J.E."/>
            <person name="Garbe J."/>
            <person name="Badalamenti J.P."/>
            <person name="Herman A."/>
            <person name="Mangelson H."/>
            <person name="Liachko I."/>
            <person name="Sullivan S."/>
            <person name="Sone E.D."/>
            <person name="Koren S."/>
            <person name="Silverstein K.A.T."/>
            <person name="Beckman K.B."/>
            <person name="Gohl D.M."/>
        </authorList>
    </citation>
    <scope>NUCLEOTIDE SEQUENCE</scope>
    <source>
        <strain evidence="2">Duluth1</strain>
        <tissue evidence="2">Whole animal</tissue>
    </source>
</reference>
<reference evidence="2" key="2">
    <citation type="submission" date="2020-11" db="EMBL/GenBank/DDBJ databases">
        <authorList>
            <person name="McCartney M.A."/>
            <person name="Auch B."/>
            <person name="Kono T."/>
            <person name="Mallez S."/>
            <person name="Becker A."/>
            <person name="Gohl D.M."/>
            <person name="Silverstein K.A.T."/>
            <person name="Koren S."/>
            <person name="Bechman K.B."/>
            <person name="Herman A."/>
            <person name="Abrahante J.E."/>
            <person name="Garbe J."/>
        </authorList>
    </citation>
    <scope>NUCLEOTIDE SEQUENCE</scope>
    <source>
        <strain evidence="2">Duluth1</strain>
        <tissue evidence="2">Whole animal</tissue>
    </source>
</reference>